<organism evidence="1 2">
    <name type="scientific">Thalassiosira oceanica</name>
    <name type="common">Marine diatom</name>
    <dbReference type="NCBI Taxonomy" id="159749"/>
    <lineage>
        <taxon>Eukaryota</taxon>
        <taxon>Sar</taxon>
        <taxon>Stramenopiles</taxon>
        <taxon>Ochrophyta</taxon>
        <taxon>Bacillariophyta</taxon>
        <taxon>Coscinodiscophyceae</taxon>
        <taxon>Thalassiosirophycidae</taxon>
        <taxon>Thalassiosirales</taxon>
        <taxon>Thalassiosiraceae</taxon>
        <taxon>Thalassiosira</taxon>
    </lineage>
</organism>
<dbReference type="Proteomes" id="UP000266841">
    <property type="component" value="Unassembled WGS sequence"/>
</dbReference>
<evidence type="ECO:0000313" key="1">
    <source>
        <dbReference type="EMBL" id="EJK67436.1"/>
    </source>
</evidence>
<name>K0T2B6_THAOC</name>
<dbReference type="eggNOG" id="ENOG502SH9R">
    <property type="taxonomic scope" value="Eukaryota"/>
</dbReference>
<feature type="non-terminal residue" evidence="1">
    <location>
        <position position="1"/>
    </location>
</feature>
<accession>K0T2B6</accession>
<proteinExistence type="predicted"/>
<dbReference type="EMBL" id="AGNL01013105">
    <property type="protein sequence ID" value="EJK67436.1"/>
    <property type="molecule type" value="Genomic_DNA"/>
</dbReference>
<reference evidence="1 2" key="1">
    <citation type="journal article" date="2012" name="Genome Biol.">
        <title>Genome and low-iron response of an oceanic diatom adapted to chronic iron limitation.</title>
        <authorList>
            <person name="Lommer M."/>
            <person name="Specht M."/>
            <person name="Roy A.S."/>
            <person name="Kraemer L."/>
            <person name="Andreson R."/>
            <person name="Gutowska M.A."/>
            <person name="Wolf J."/>
            <person name="Bergner S.V."/>
            <person name="Schilhabel M.B."/>
            <person name="Klostermeier U.C."/>
            <person name="Beiko R.G."/>
            <person name="Rosenstiel P."/>
            <person name="Hippler M."/>
            <person name="Laroche J."/>
        </authorList>
    </citation>
    <scope>NUCLEOTIDE SEQUENCE [LARGE SCALE GENOMIC DNA]</scope>
    <source>
        <strain evidence="1 2">CCMP1005</strain>
    </source>
</reference>
<dbReference type="OrthoDB" id="49087at2759"/>
<keyword evidence="2" id="KW-1185">Reference proteome</keyword>
<sequence>VKWEVSATIDDGTGQAKLYADRDAALLVLGSGLDASTVEQGAWLTNEGILFQPSLPASTHLLRSIKEATLKVRRELTDSRLSQRGAYSVETSEIRANSSSVKNSAQRKVFDMLPDDGKAEYLLQQHCRHWYQNNCDRKLDLFVRCKPLSEHATTVNRAEIQVAQAVSAQNSLEFGLSISATLPPLKLKLEDACFATEGRQENRMAGWDLLKSFQR</sequence>
<evidence type="ECO:0000313" key="2">
    <source>
        <dbReference type="Proteomes" id="UP000266841"/>
    </source>
</evidence>
<dbReference type="AlphaFoldDB" id="K0T2B6"/>
<gene>
    <name evidence="1" type="ORF">THAOC_11529</name>
</gene>
<protein>
    <submittedName>
        <fullName evidence="1">Uncharacterized protein</fullName>
    </submittedName>
</protein>
<comment type="caution">
    <text evidence="1">The sequence shown here is derived from an EMBL/GenBank/DDBJ whole genome shotgun (WGS) entry which is preliminary data.</text>
</comment>